<keyword evidence="5" id="KW-0966">Cell projection</keyword>
<name>U6LMK5_9EIME</name>
<dbReference type="AlphaFoldDB" id="U6LMK5"/>
<reference evidence="6" key="2">
    <citation type="submission" date="2013-10" db="EMBL/GenBank/DDBJ databases">
        <authorList>
            <person name="Aslett M."/>
        </authorList>
    </citation>
    <scope>NUCLEOTIDE SEQUENCE [LARGE SCALE GENOMIC DNA]</scope>
    <source>
        <strain evidence="6">Houghton</strain>
    </source>
</reference>
<accession>U6LMK5</accession>
<dbReference type="GO" id="GO:0005879">
    <property type="term" value="C:axonemal microtubule"/>
    <property type="evidence" value="ECO:0007669"/>
    <property type="project" value="InterPro"/>
</dbReference>
<organism evidence="6 7">
    <name type="scientific">Eimeria brunetti</name>
    <dbReference type="NCBI Taxonomy" id="51314"/>
    <lineage>
        <taxon>Eukaryota</taxon>
        <taxon>Sar</taxon>
        <taxon>Alveolata</taxon>
        <taxon>Apicomplexa</taxon>
        <taxon>Conoidasida</taxon>
        <taxon>Coccidia</taxon>
        <taxon>Eucoccidiorida</taxon>
        <taxon>Eimeriorina</taxon>
        <taxon>Eimeriidae</taxon>
        <taxon>Eimeria</taxon>
    </lineage>
</organism>
<evidence type="ECO:0000256" key="5">
    <source>
        <dbReference type="ARBA" id="ARBA00023273"/>
    </source>
</evidence>
<evidence type="ECO:0000313" key="7">
    <source>
        <dbReference type="Proteomes" id="UP000030750"/>
    </source>
</evidence>
<dbReference type="GO" id="GO:0035082">
    <property type="term" value="P:axoneme assembly"/>
    <property type="evidence" value="ECO:0007669"/>
    <property type="project" value="InterPro"/>
</dbReference>
<dbReference type="Proteomes" id="UP000030750">
    <property type="component" value="Unassembled WGS sequence"/>
</dbReference>
<evidence type="ECO:0000256" key="1">
    <source>
        <dbReference type="ARBA" id="ARBA00004138"/>
    </source>
</evidence>
<reference evidence="6" key="1">
    <citation type="submission" date="2013-10" db="EMBL/GenBank/DDBJ databases">
        <title>Genomic analysis of the causative agents of coccidiosis in chickens.</title>
        <authorList>
            <person name="Reid A.J."/>
            <person name="Blake D."/>
            <person name="Billington K."/>
            <person name="Browne H."/>
            <person name="Dunn M."/>
            <person name="Hung S."/>
            <person name="Kawahara F."/>
            <person name="Miranda-Saavedra D."/>
            <person name="Mourier T."/>
            <person name="Nagra H."/>
            <person name="Otto T.D."/>
            <person name="Rawlings N."/>
            <person name="Sanchez A."/>
            <person name="Sanders M."/>
            <person name="Subramaniam C."/>
            <person name="Tay Y."/>
            <person name="Dear P."/>
            <person name="Doerig C."/>
            <person name="Gruber A."/>
            <person name="Parkinson J."/>
            <person name="Shirley M."/>
            <person name="Wan K.L."/>
            <person name="Berriman M."/>
            <person name="Tomley F."/>
            <person name="Pain A."/>
        </authorList>
    </citation>
    <scope>NUCLEOTIDE SEQUENCE [LARGE SCALE GENOMIC DNA]</scope>
    <source>
        <strain evidence="6">Houghton</strain>
    </source>
</reference>
<dbReference type="EMBL" id="HG712935">
    <property type="protein sequence ID" value="CDJ51567.1"/>
    <property type="molecule type" value="Genomic_DNA"/>
</dbReference>
<protein>
    <submittedName>
        <fullName evidence="6">Uncharacterized protein</fullName>
    </submittedName>
</protein>
<proteinExistence type="predicted"/>
<keyword evidence="4" id="KW-0206">Cytoskeleton</keyword>
<gene>
    <name evidence="6" type="ORF">EBH_0042840</name>
</gene>
<evidence type="ECO:0000256" key="3">
    <source>
        <dbReference type="ARBA" id="ARBA00022490"/>
    </source>
</evidence>
<dbReference type="OrthoDB" id="410747at2759"/>
<sequence>MHFSVSGIQHKTDGAAAIWRREQPPCYSGKPSRLCGICTMGGDPAHDPDPAQPPQPLPYELTSLPLRSAGTLHRNQRLSPLQRGDLDLLPMEMTTSGVRCASVVFKRSSQAYGAEKPLVLTTPAHGLSSRFSSSLALGGMYRRQGLETSIQRERVVEGSKDWLMKII</sequence>
<evidence type="ECO:0000256" key="2">
    <source>
        <dbReference type="ARBA" id="ARBA00004245"/>
    </source>
</evidence>
<dbReference type="InterPro" id="IPR026507">
    <property type="entry name" value="PIRC1/2"/>
</dbReference>
<dbReference type="Pfam" id="PF14892">
    <property type="entry name" value="PIRC1_2"/>
    <property type="match status" value="1"/>
</dbReference>
<keyword evidence="3" id="KW-0963">Cytoplasm</keyword>
<evidence type="ECO:0000256" key="4">
    <source>
        <dbReference type="ARBA" id="ARBA00023212"/>
    </source>
</evidence>
<comment type="subcellular location">
    <subcellularLocation>
        <location evidence="1">Cell projection</location>
        <location evidence="1">Cilium</location>
    </subcellularLocation>
    <subcellularLocation>
        <location evidence="2">Cytoplasm</location>
        <location evidence="2">Cytoskeleton</location>
    </subcellularLocation>
</comment>
<keyword evidence="7" id="KW-1185">Reference proteome</keyword>
<dbReference type="VEuPathDB" id="ToxoDB:EBH_0042840"/>
<evidence type="ECO:0000313" key="6">
    <source>
        <dbReference type="EMBL" id="CDJ51567.1"/>
    </source>
</evidence>